<dbReference type="Pfam" id="PF00646">
    <property type="entry name" value="F-box"/>
    <property type="match status" value="1"/>
</dbReference>
<reference evidence="2 3" key="1">
    <citation type="submission" date="2015-12" db="EMBL/GenBank/DDBJ databases">
        <title>The genome of Folsomia candida.</title>
        <authorList>
            <person name="Faddeeva A."/>
            <person name="Derks M.F."/>
            <person name="Anvar Y."/>
            <person name="Smit S."/>
            <person name="Van Straalen N."/>
            <person name="Roelofs D."/>
        </authorList>
    </citation>
    <scope>NUCLEOTIDE SEQUENCE [LARGE SCALE GENOMIC DNA]</scope>
    <source>
        <strain evidence="2 3">VU population</strain>
        <tissue evidence="2">Whole body</tissue>
    </source>
</reference>
<dbReference type="InterPro" id="IPR036047">
    <property type="entry name" value="F-box-like_dom_sf"/>
</dbReference>
<dbReference type="InterPro" id="IPR001810">
    <property type="entry name" value="F-box_dom"/>
</dbReference>
<evidence type="ECO:0000313" key="2">
    <source>
        <dbReference type="EMBL" id="OXA45195.1"/>
    </source>
</evidence>
<name>A0A226DI21_FOLCA</name>
<feature type="domain" description="F-box" evidence="1">
    <location>
        <begin position="42"/>
        <end position="67"/>
    </location>
</feature>
<dbReference type="Gene3D" id="3.80.10.10">
    <property type="entry name" value="Ribonuclease Inhibitor"/>
    <property type="match status" value="1"/>
</dbReference>
<dbReference type="SUPFAM" id="SSF81383">
    <property type="entry name" value="F-box domain"/>
    <property type="match status" value="1"/>
</dbReference>
<accession>A0A226DI21</accession>
<dbReference type="EMBL" id="LNIX01000018">
    <property type="protein sequence ID" value="OXA45195.1"/>
    <property type="molecule type" value="Genomic_DNA"/>
</dbReference>
<protein>
    <recommendedName>
        <fullName evidence="1">F-box domain-containing protein</fullName>
    </recommendedName>
</protein>
<evidence type="ECO:0000313" key="3">
    <source>
        <dbReference type="Proteomes" id="UP000198287"/>
    </source>
</evidence>
<dbReference type="AlphaFoldDB" id="A0A226DI21"/>
<sequence length="518" mass="58099">MEVGTSSSLEGKISPNFNSQVENKSSVDNMSVMSKALRNPLILDHILALLNLTDLKMCRLVCRNWAEVGGSLLGKRTFFPVTQLFRYNGSNLYQATPVTQNLMRCITISDKFDPSVPTSKKATVITKIFTDLPHLSQFTREIRFLVNQTEFATAFVNGMRKLDKSATKIQQIDIFVSWIPSIEEYPAYTEKLPFLTSLTSIKFVLHGLTRQTGVDVHGFQPLLQTLLDSAPNLTTLNVVSPYYPNLEGCKNLKDLDFCLMRSGHSRNLDMVDAIGMLVQVKDSLIELKLSCGGSDEIMAQQIENLDVPVMSKLTSLSIHQAVMYLFPDVFNEGHLPALKSLGLGVMTPSEGFLLSQHLNLWKRHRGVKFIDLGLHFLEDANSIGQQIVQVFPAVKKFDLWAVLGFKNSIQEVNEIMTPYRTWDLEEANFRGIYVNASCMFDAVLENMAAWKGVKRVHFEYAEILEDEFVSCIEDLILHSRGFKSVKICGDVVPEILGKIRPILERSGAPIQVTGGVVR</sequence>
<gene>
    <name evidence="2" type="ORF">Fcan01_19842</name>
</gene>
<dbReference type="Proteomes" id="UP000198287">
    <property type="component" value="Unassembled WGS sequence"/>
</dbReference>
<proteinExistence type="predicted"/>
<comment type="caution">
    <text evidence="2">The sequence shown here is derived from an EMBL/GenBank/DDBJ whole genome shotgun (WGS) entry which is preliminary data.</text>
</comment>
<dbReference type="CDD" id="cd09917">
    <property type="entry name" value="F-box_SF"/>
    <property type="match status" value="1"/>
</dbReference>
<evidence type="ECO:0000259" key="1">
    <source>
        <dbReference type="Pfam" id="PF00646"/>
    </source>
</evidence>
<organism evidence="2 3">
    <name type="scientific">Folsomia candida</name>
    <name type="common">Springtail</name>
    <dbReference type="NCBI Taxonomy" id="158441"/>
    <lineage>
        <taxon>Eukaryota</taxon>
        <taxon>Metazoa</taxon>
        <taxon>Ecdysozoa</taxon>
        <taxon>Arthropoda</taxon>
        <taxon>Hexapoda</taxon>
        <taxon>Collembola</taxon>
        <taxon>Entomobryomorpha</taxon>
        <taxon>Isotomoidea</taxon>
        <taxon>Isotomidae</taxon>
        <taxon>Proisotominae</taxon>
        <taxon>Folsomia</taxon>
    </lineage>
</organism>
<dbReference type="InterPro" id="IPR032675">
    <property type="entry name" value="LRR_dom_sf"/>
</dbReference>
<dbReference type="SUPFAM" id="SSF52047">
    <property type="entry name" value="RNI-like"/>
    <property type="match status" value="1"/>
</dbReference>
<keyword evidence="3" id="KW-1185">Reference proteome</keyword>